<feature type="compositionally biased region" description="Polar residues" evidence="1">
    <location>
        <begin position="26"/>
        <end position="36"/>
    </location>
</feature>
<evidence type="ECO:0000313" key="4">
    <source>
        <dbReference type="Proteomes" id="UP000002785"/>
    </source>
</evidence>
<evidence type="ECO:0000313" key="3">
    <source>
        <dbReference type="EMBL" id="EDY55669.1"/>
    </source>
</evidence>
<dbReference type="RefSeq" id="WP_007379147.1">
    <property type="nucleotide sequence ID" value="NZ_CM000951.1"/>
</dbReference>
<feature type="transmembrane region" description="Helical" evidence="2">
    <location>
        <begin position="112"/>
        <end position="132"/>
    </location>
</feature>
<sequence>MADVASNAHEALIELLREPARKRSSEGTPQPATSEWASYMDRIAARAETDTDDDSSIYLHNEEGTEEEDEPAPAMRQRPWASHRTARLTGGLAAVLILAISVVLMVDSVSSGIVVSTTCVTLLVGFAAITVMRARLTGHRRRGRDGSTPHRAWLLQR</sequence>
<feature type="compositionally biased region" description="Basic and acidic residues" evidence="1">
    <location>
        <begin position="15"/>
        <end position="25"/>
    </location>
</feature>
<organism evidence="3 4">
    <name type="scientific">Streptomyces sviceus (strain ATCC 29083 / DSM 924 / JCM 4929 / NBRC 13980 / NCIMB 11184 / NRRL 5439 / UC 5370)</name>
    <dbReference type="NCBI Taxonomy" id="463191"/>
    <lineage>
        <taxon>Bacteria</taxon>
        <taxon>Bacillati</taxon>
        <taxon>Actinomycetota</taxon>
        <taxon>Actinomycetes</taxon>
        <taxon>Kitasatosporales</taxon>
        <taxon>Streptomycetaceae</taxon>
        <taxon>Streptomyces</taxon>
    </lineage>
</organism>
<keyword evidence="4" id="KW-1185">Reference proteome</keyword>
<reference evidence="3" key="1">
    <citation type="submission" date="2009-10" db="EMBL/GenBank/DDBJ databases">
        <title>The genome sequence of Streptomyces sviceus strain ATCC 29083.</title>
        <authorList>
            <consortium name="The Broad Institute Genome Sequencing Platform"/>
            <consortium name="Broad Institute Microbial Sequencing Center"/>
            <person name="Fischbach M."/>
            <person name="Godfrey P."/>
            <person name="Ward D."/>
            <person name="Young S."/>
            <person name="Zeng Q."/>
            <person name="Koehrsen M."/>
            <person name="Alvarado L."/>
            <person name="Berlin A.M."/>
            <person name="Bochicchio J."/>
            <person name="Borenstein D."/>
            <person name="Chapman S.B."/>
            <person name="Chen Z."/>
            <person name="Engels R."/>
            <person name="Freedman E."/>
            <person name="Gellesch M."/>
            <person name="Goldberg J."/>
            <person name="Griggs A."/>
            <person name="Gujja S."/>
            <person name="Heilman E.R."/>
            <person name="Heiman D.I."/>
            <person name="Hepburn T.A."/>
            <person name="Howarth C."/>
            <person name="Jen D."/>
            <person name="Larson L."/>
            <person name="Lewis B."/>
            <person name="Mehta T."/>
            <person name="Park D."/>
            <person name="Pearson M."/>
            <person name="Richards J."/>
            <person name="Roberts A."/>
            <person name="Saif S."/>
            <person name="Shea T.D."/>
            <person name="Shenoy N."/>
            <person name="Sisk P."/>
            <person name="Stolte C."/>
            <person name="Sykes S.N."/>
            <person name="Thomson T."/>
            <person name="Walk T."/>
            <person name="White J."/>
            <person name="Yandava C."/>
            <person name="Straight P."/>
            <person name="Clardy J."/>
            <person name="Hung D."/>
            <person name="Kolter R."/>
            <person name="Mekalanos J."/>
            <person name="Walker S."/>
            <person name="Walsh C.T."/>
            <person name="Wieland-Brown L.C."/>
            <person name="Haas B."/>
            <person name="Nusbaum C."/>
            <person name="Birren B."/>
        </authorList>
    </citation>
    <scope>NUCLEOTIDE SEQUENCE [LARGE SCALE GENOMIC DNA]</scope>
    <source>
        <strain evidence="3">ATCC 29083</strain>
    </source>
</reference>
<dbReference type="HOGENOM" id="CLU_1676907_0_0_11"/>
<dbReference type="AlphaFoldDB" id="B5HS64"/>
<proteinExistence type="predicted"/>
<protein>
    <submittedName>
        <fullName evidence="3">Uncharacterized protein</fullName>
    </submittedName>
</protein>
<dbReference type="EMBL" id="CM000951">
    <property type="protein sequence ID" value="EDY55669.1"/>
    <property type="molecule type" value="Genomic_DNA"/>
</dbReference>
<dbReference type="Proteomes" id="UP000002785">
    <property type="component" value="Chromosome"/>
</dbReference>
<keyword evidence="2" id="KW-0472">Membrane</keyword>
<feature type="transmembrane region" description="Helical" evidence="2">
    <location>
        <begin position="85"/>
        <end position="106"/>
    </location>
</feature>
<evidence type="ECO:0000256" key="2">
    <source>
        <dbReference type="SAM" id="Phobius"/>
    </source>
</evidence>
<evidence type="ECO:0000256" key="1">
    <source>
        <dbReference type="SAM" id="MobiDB-lite"/>
    </source>
</evidence>
<gene>
    <name evidence="3" type="ORF">SSEG_02249</name>
</gene>
<accession>B5HS64</accession>
<keyword evidence="2" id="KW-0812">Transmembrane</keyword>
<name>B5HS64_STRX2</name>
<keyword evidence="2" id="KW-1133">Transmembrane helix</keyword>
<feature type="region of interest" description="Disordered" evidence="1">
    <location>
        <begin position="15"/>
        <end position="79"/>
    </location>
</feature>